<protein>
    <recommendedName>
        <fullName evidence="9">Mpv17-like protein 2</fullName>
    </recommendedName>
</protein>
<evidence type="ECO:0000313" key="8">
    <source>
        <dbReference type="Proteomes" id="UP000694892"/>
    </source>
</evidence>
<evidence type="ECO:0008006" key="9">
    <source>
        <dbReference type="Google" id="ProtNLM"/>
    </source>
</evidence>
<dbReference type="EMBL" id="CM004467">
    <property type="protein sequence ID" value="OCT97650.1"/>
    <property type="molecule type" value="Genomic_DNA"/>
</dbReference>
<reference evidence="8" key="1">
    <citation type="journal article" date="2016" name="Nature">
        <title>Genome evolution in the allotetraploid frog Xenopus laevis.</title>
        <authorList>
            <person name="Session A.M."/>
            <person name="Uno Y."/>
            <person name="Kwon T."/>
            <person name="Chapman J.A."/>
            <person name="Toyoda A."/>
            <person name="Takahashi S."/>
            <person name="Fukui A."/>
            <person name="Hikosaka A."/>
            <person name="Suzuki A."/>
            <person name="Kondo M."/>
            <person name="van Heeringen S.J."/>
            <person name="Quigley I."/>
            <person name="Heinz S."/>
            <person name="Ogino H."/>
            <person name="Ochi H."/>
            <person name="Hellsten U."/>
            <person name="Lyons J.B."/>
            <person name="Simakov O."/>
            <person name="Putnam N."/>
            <person name="Stites J."/>
            <person name="Kuroki Y."/>
            <person name="Tanaka T."/>
            <person name="Michiue T."/>
            <person name="Watanabe M."/>
            <person name="Bogdanovic O."/>
            <person name="Lister R."/>
            <person name="Georgiou G."/>
            <person name="Paranjpe S.S."/>
            <person name="van Kruijsbergen I."/>
            <person name="Shu S."/>
            <person name="Carlson J."/>
            <person name="Kinoshita T."/>
            <person name="Ohta Y."/>
            <person name="Mawaribuchi S."/>
            <person name="Jenkins J."/>
            <person name="Grimwood J."/>
            <person name="Schmutz J."/>
            <person name="Mitros T."/>
            <person name="Mozaffari S.V."/>
            <person name="Suzuki Y."/>
            <person name="Haramoto Y."/>
            <person name="Yamamoto T.S."/>
            <person name="Takagi C."/>
            <person name="Heald R."/>
            <person name="Miller K."/>
            <person name="Haudenschild C."/>
            <person name="Kitzman J."/>
            <person name="Nakayama T."/>
            <person name="Izutsu Y."/>
            <person name="Robert J."/>
            <person name="Fortriede J."/>
            <person name="Burns K."/>
            <person name="Lotay V."/>
            <person name="Karimi K."/>
            <person name="Yasuoka Y."/>
            <person name="Dichmann D.S."/>
            <person name="Flajnik M.F."/>
            <person name="Houston D.W."/>
            <person name="Shendure J."/>
            <person name="DuPasquier L."/>
            <person name="Vize P.D."/>
            <person name="Zorn A.M."/>
            <person name="Ito M."/>
            <person name="Marcotte E.M."/>
            <person name="Wallingford J.B."/>
            <person name="Ito Y."/>
            <person name="Asashima M."/>
            <person name="Ueno N."/>
            <person name="Matsuda Y."/>
            <person name="Veenstra G.J."/>
            <person name="Fujiyama A."/>
            <person name="Harland R.M."/>
            <person name="Taira M."/>
            <person name="Rokhsar D.S."/>
        </authorList>
    </citation>
    <scope>NUCLEOTIDE SEQUENCE [LARGE SCALE GENOMIC DNA]</scope>
    <source>
        <strain evidence="8">J</strain>
    </source>
</reference>
<sequence length="182" mass="21013">MFAIGFSMGPIMHFWYSWLERVIPGRGITVVMRKVLIDQLVASPVFGLWYFLGMGSMEGQSLEKSWQEFRENFWEFFKTKTLQMIFSSHAVLIITPIFCFQAGLIIWPAAQMINFYFLSPKYRVIYINVIAVGSNTYLSYLKHRKEDCAVNTTMGTSGFGTLDELDSCSTPLTKTLDENWQH</sequence>
<organism evidence="7 8">
    <name type="scientific">Xenopus laevis</name>
    <name type="common">African clawed frog</name>
    <dbReference type="NCBI Taxonomy" id="8355"/>
    <lineage>
        <taxon>Eukaryota</taxon>
        <taxon>Metazoa</taxon>
        <taxon>Chordata</taxon>
        <taxon>Craniata</taxon>
        <taxon>Vertebrata</taxon>
        <taxon>Euteleostomi</taxon>
        <taxon>Amphibia</taxon>
        <taxon>Batrachia</taxon>
        <taxon>Anura</taxon>
        <taxon>Pipoidea</taxon>
        <taxon>Pipidae</taxon>
        <taxon>Xenopodinae</taxon>
        <taxon>Xenopus</taxon>
        <taxon>Xenopus</taxon>
    </lineage>
</organism>
<evidence type="ECO:0000256" key="5">
    <source>
        <dbReference type="ARBA" id="ARBA00023136"/>
    </source>
</evidence>
<proteinExistence type="inferred from homology"/>
<dbReference type="PANTHER" id="PTHR11266">
    <property type="entry name" value="PEROXISOMAL MEMBRANE PROTEIN 2, PXMP2 MPV17"/>
    <property type="match status" value="1"/>
</dbReference>
<comment type="subcellular location">
    <subcellularLocation>
        <location evidence="1">Membrane</location>
        <topology evidence="1">Multi-pass membrane protein</topology>
    </subcellularLocation>
</comment>
<evidence type="ECO:0000256" key="6">
    <source>
        <dbReference type="RuleBase" id="RU363053"/>
    </source>
</evidence>
<dbReference type="InterPro" id="IPR007248">
    <property type="entry name" value="Mpv17_PMP22"/>
</dbReference>
<keyword evidence="5 6" id="KW-0472">Membrane</keyword>
<dbReference type="GO" id="GO:0061668">
    <property type="term" value="P:mitochondrial ribosome assembly"/>
    <property type="evidence" value="ECO:0007669"/>
    <property type="project" value="TreeGrafter"/>
</dbReference>
<dbReference type="Pfam" id="PF04117">
    <property type="entry name" value="Mpv17_PMP22"/>
    <property type="match status" value="1"/>
</dbReference>
<keyword evidence="3 6" id="KW-0812">Transmembrane</keyword>
<evidence type="ECO:0000256" key="4">
    <source>
        <dbReference type="ARBA" id="ARBA00022989"/>
    </source>
</evidence>
<dbReference type="Proteomes" id="UP000694892">
    <property type="component" value="Chromosome 1S"/>
</dbReference>
<feature type="transmembrane region" description="Helical" evidence="6">
    <location>
        <begin position="90"/>
        <end position="110"/>
    </location>
</feature>
<evidence type="ECO:0000256" key="3">
    <source>
        <dbReference type="ARBA" id="ARBA00022692"/>
    </source>
</evidence>
<feature type="transmembrane region" description="Helical" evidence="6">
    <location>
        <begin position="122"/>
        <end position="141"/>
    </location>
</feature>
<dbReference type="OMA" id="MIFSSHA"/>
<accession>A0A974DUF1</accession>
<dbReference type="AlphaFoldDB" id="A0A974DUF1"/>
<evidence type="ECO:0000256" key="1">
    <source>
        <dbReference type="ARBA" id="ARBA00004141"/>
    </source>
</evidence>
<gene>
    <name evidence="7" type="ORF">XELAEV_18009880mg</name>
</gene>
<dbReference type="GO" id="GO:0016020">
    <property type="term" value="C:membrane"/>
    <property type="evidence" value="ECO:0007669"/>
    <property type="project" value="UniProtKB-SubCell"/>
</dbReference>
<dbReference type="GO" id="GO:0005739">
    <property type="term" value="C:mitochondrion"/>
    <property type="evidence" value="ECO:0007669"/>
    <property type="project" value="TreeGrafter"/>
</dbReference>
<keyword evidence="4 6" id="KW-1133">Transmembrane helix</keyword>
<dbReference type="PANTHER" id="PTHR11266:SF122">
    <property type="entry name" value="MPV17-LIKE PROTEIN 2"/>
    <property type="match status" value="1"/>
</dbReference>
<evidence type="ECO:0000313" key="7">
    <source>
        <dbReference type="EMBL" id="OCT97650.1"/>
    </source>
</evidence>
<name>A0A974DUF1_XENLA</name>
<comment type="similarity">
    <text evidence="2 6">Belongs to the peroxisomal membrane protein PXMP2/4 family.</text>
</comment>
<evidence type="ECO:0000256" key="2">
    <source>
        <dbReference type="ARBA" id="ARBA00006824"/>
    </source>
</evidence>